<dbReference type="InterPro" id="IPR003339">
    <property type="entry name" value="ABC/ECF_trnsptr_transmembrane"/>
</dbReference>
<evidence type="ECO:0000256" key="8">
    <source>
        <dbReference type="ARBA" id="ARBA00023136"/>
    </source>
</evidence>
<evidence type="ECO:0000256" key="2">
    <source>
        <dbReference type="ARBA" id="ARBA00005417"/>
    </source>
</evidence>
<gene>
    <name evidence="11" type="ORF">K7J14_06025</name>
</gene>
<evidence type="ECO:0000256" key="3">
    <source>
        <dbReference type="ARBA" id="ARBA00022448"/>
    </source>
</evidence>
<keyword evidence="7 9" id="KW-1133">Transmembrane helix</keyword>
<dbReference type="InterPro" id="IPR003593">
    <property type="entry name" value="AAA+_ATPase"/>
</dbReference>
<name>A0AAE3EIR4_9SPIR</name>
<feature type="domain" description="ABC transporter" evidence="10">
    <location>
        <begin position="3"/>
        <end position="228"/>
    </location>
</feature>
<dbReference type="Proteomes" id="UP001198163">
    <property type="component" value="Unassembled WGS sequence"/>
</dbReference>
<dbReference type="GO" id="GO:0043190">
    <property type="term" value="C:ATP-binding cassette (ABC) transporter complex"/>
    <property type="evidence" value="ECO:0007669"/>
    <property type="project" value="TreeGrafter"/>
</dbReference>
<evidence type="ECO:0000313" key="12">
    <source>
        <dbReference type="Proteomes" id="UP001198163"/>
    </source>
</evidence>
<organism evidence="11 12">
    <name type="scientific">Teretinema zuelzerae</name>
    <dbReference type="NCBI Taxonomy" id="156"/>
    <lineage>
        <taxon>Bacteria</taxon>
        <taxon>Pseudomonadati</taxon>
        <taxon>Spirochaetota</taxon>
        <taxon>Spirochaetia</taxon>
        <taxon>Spirochaetales</taxon>
        <taxon>Treponemataceae</taxon>
        <taxon>Teretinema</taxon>
    </lineage>
</organism>
<dbReference type="SUPFAM" id="SSF52540">
    <property type="entry name" value="P-loop containing nucleoside triphosphate hydrolases"/>
    <property type="match status" value="2"/>
</dbReference>
<comment type="subcellular location">
    <subcellularLocation>
        <location evidence="1">Membrane</location>
        <topology evidence="1">Multi-pass membrane protein</topology>
    </subcellularLocation>
</comment>
<keyword evidence="4 9" id="KW-0812">Transmembrane</keyword>
<dbReference type="EMBL" id="JAINWA010000001">
    <property type="protein sequence ID" value="MCD1654259.1"/>
    <property type="molecule type" value="Genomic_DNA"/>
</dbReference>
<feature type="transmembrane region" description="Helical" evidence="9">
    <location>
        <begin position="523"/>
        <end position="544"/>
    </location>
</feature>
<dbReference type="AlphaFoldDB" id="A0AAE3EIR4"/>
<keyword evidence="6 11" id="KW-0067">ATP-binding</keyword>
<accession>A0AAE3EIR4</accession>
<keyword evidence="8 9" id="KW-0472">Membrane</keyword>
<comment type="similarity">
    <text evidence="2">Belongs to the ABC transporter superfamily.</text>
</comment>
<dbReference type="GO" id="GO:0042626">
    <property type="term" value="F:ATPase-coupled transmembrane transporter activity"/>
    <property type="evidence" value="ECO:0007669"/>
    <property type="project" value="TreeGrafter"/>
</dbReference>
<dbReference type="InterPro" id="IPR017871">
    <property type="entry name" value="ABC_transporter-like_CS"/>
</dbReference>
<evidence type="ECO:0000256" key="4">
    <source>
        <dbReference type="ARBA" id="ARBA00022692"/>
    </source>
</evidence>
<dbReference type="GO" id="GO:0016887">
    <property type="term" value="F:ATP hydrolysis activity"/>
    <property type="evidence" value="ECO:0007669"/>
    <property type="project" value="InterPro"/>
</dbReference>
<evidence type="ECO:0000313" key="11">
    <source>
        <dbReference type="EMBL" id="MCD1654259.1"/>
    </source>
</evidence>
<dbReference type="PROSITE" id="PS50893">
    <property type="entry name" value="ABC_TRANSPORTER_2"/>
    <property type="match status" value="2"/>
</dbReference>
<dbReference type="InterPro" id="IPR027417">
    <property type="entry name" value="P-loop_NTPase"/>
</dbReference>
<dbReference type="CDD" id="cd03225">
    <property type="entry name" value="ABC_cobalt_CbiO_domain1"/>
    <property type="match status" value="2"/>
</dbReference>
<comment type="caution">
    <text evidence="11">The sequence shown here is derived from an EMBL/GenBank/DDBJ whole genome shotgun (WGS) entry which is preliminary data.</text>
</comment>
<reference evidence="11" key="1">
    <citation type="submission" date="2021-08" db="EMBL/GenBank/DDBJ databases">
        <title>Comparative analyses of Brucepasteria parasyntrophica and Teretinema zuelzerae.</title>
        <authorList>
            <person name="Song Y."/>
            <person name="Brune A."/>
        </authorList>
    </citation>
    <scope>NUCLEOTIDE SEQUENCE</scope>
    <source>
        <strain evidence="11">DSM 1903</strain>
    </source>
</reference>
<evidence type="ECO:0000259" key="10">
    <source>
        <dbReference type="PROSITE" id="PS50893"/>
    </source>
</evidence>
<feature type="transmembrane region" description="Helical" evidence="9">
    <location>
        <begin position="490"/>
        <end position="511"/>
    </location>
</feature>
<dbReference type="Pfam" id="PF02361">
    <property type="entry name" value="CbiQ"/>
    <property type="match status" value="1"/>
</dbReference>
<protein>
    <submittedName>
        <fullName evidence="11">ATP-binding cassette domain-containing protein</fullName>
    </submittedName>
</protein>
<dbReference type="PANTHER" id="PTHR43553">
    <property type="entry name" value="HEAVY METAL TRANSPORTER"/>
    <property type="match status" value="1"/>
</dbReference>
<dbReference type="PANTHER" id="PTHR43553:SF24">
    <property type="entry name" value="ENERGY-COUPLING FACTOR TRANSPORTER ATP-BINDING PROTEIN ECFA1"/>
    <property type="match status" value="1"/>
</dbReference>
<dbReference type="SMART" id="SM00382">
    <property type="entry name" value="AAA"/>
    <property type="match status" value="2"/>
</dbReference>
<dbReference type="InterPro" id="IPR050095">
    <property type="entry name" value="ECF_ABC_transporter_ATP-bd"/>
</dbReference>
<feature type="domain" description="ABC transporter" evidence="10">
    <location>
        <begin position="262"/>
        <end position="484"/>
    </location>
</feature>
<dbReference type="InterPro" id="IPR003439">
    <property type="entry name" value="ABC_transporter-like_ATP-bd"/>
</dbReference>
<dbReference type="Gene3D" id="3.40.50.300">
    <property type="entry name" value="P-loop containing nucleotide triphosphate hydrolases"/>
    <property type="match status" value="2"/>
</dbReference>
<feature type="transmembrane region" description="Helical" evidence="9">
    <location>
        <begin position="633"/>
        <end position="651"/>
    </location>
</feature>
<dbReference type="PROSITE" id="PS00211">
    <property type="entry name" value="ABC_TRANSPORTER_1"/>
    <property type="match status" value="1"/>
</dbReference>
<dbReference type="Pfam" id="PF00005">
    <property type="entry name" value="ABC_tran"/>
    <property type="match status" value="2"/>
</dbReference>
<proteinExistence type="inferred from homology"/>
<evidence type="ECO:0000256" key="1">
    <source>
        <dbReference type="ARBA" id="ARBA00004141"/>
    </source>
</evidence>
<keyword evidence="3" id="KW-0813">Transport</keyword>
<feature type="transmembrane region" description="Helical" evidence="9">
    <location>
        <begin position="593"/>
        <end position="613"/>
    </location>
</feature>
<evidence type="ECO:0000256" key="9">
    <source>
        <dbReference type="SAM" id="Phobius"/>
    </source>
</evidence>
<sequence>MLLRVTDLSYSYPEAPSAAVQNASFSLDSGEYLAVLGSNGSGKSTLARCIAGLLKPSVGSAVFDAPAGKVPCALVFQSPADQLVGETAELDAAFGLENLGTDQSEMVRRVRGALSLFALDTVADLPVGELSCGLKQHAALAGAMVLDPALLLLDEPTSMLSPAARASLLSFLDRFHGEGGSIMHITHDLEEAARAERILILDDGRTVFDGPSSAFAAIPRSSLEAWGLASPAVPQAAVPEVPAPASPALSPALSAAPETAAAPSPLLSCAHLSLGPLSGISLDLYPGTVTAVTGESGSGKSLLLSVLAGLAEPAEGSRTLAPGCRAALAVQESEASLFAEFAADDVAFGPRNSGVSGKELVSRVRRAMDLCGLPFDRFAERHTFSLSGGERRKAALAGIVAMDSDIVLLDEPSSALDVRSRAQLFSLIGSLRAEGKAVAFTTNRREECAWADQTIALPDPPPRTADPAGSKSALCRTSPLTRYLLTLSQVFAAVFIQGPLFLAALLFLEFIPLRASRYPLKKLILGIARILPWLALIVALQFLLQPNVYHSAMFLLRFITLYIPLSVFMHLCSHTEIMYGMEDLLKPLSFLGVPARSASLLVAVVFRFVVILKDESDRIVLARKMRGGDRKKSGISGKIASVASLFVPLVLRTLVRADRLAQAIEARGFGTGKNSRYLLWKRDVRALILNVMAPVLAIILVWLSTFVRM</sequence>
<dbReference type="InterPro" id="IPR015856">
    <property type="entry name" value="ABC_transpr_CbiO/EcfA_su"/>
</dbReference>
<keyword evidence="5" id="KW-0547">Nucleotide-binding</keyword>
<evidence type="ECO:0000256" key="6">
    <source>
        <dbReference type="ARBA" id="ARBA00022840"/>
    </source>
</evidence>
<dbReference type="CDD" id="cd16914">
    <property type="entry name" value="EcfT"/>
    <property type="match status" value="1"/>
</dbReference>
<evidence type="ECO:0000256" key="5">
    <source>
        <dbReference type="ARBA" id="ARBA00022741"/>
    </source>
</evidence>
<dbReference type="RefSeq" id="WP_230754313.1">
    <property type="nucleotide sequence ID" value="NZ_JAINWA010000001.1"/>
</dbReference>
<dbReference type="GO" id="GO:0005524">
    <property type="term" value="F:ATP binding"/>
    <property type="evidence" value="ECO:0007669"/>
    <property type="project" value="UniProtKB-KW"/>
</dbReference>
<keyword evidence="12" id="KW-1185">Reference proteome</keyword>
<feature type="transmembrane region" description="Helical" evidence="9">
    <location>
        <begin position="686"/>
        <end position="707"/>
    </location>
</feature>
<evidence type="ECO:0000256" key="7">
    <source>
        <dbReference type="ARBA" id="ARBA00022989"/>
    </source>
</evidence>